<protein>
    <submittedName>
        <fullName evidence="2">Uncharacterized protein</fullName>
    </submittedName>
</protein>
<name>A0A914SBG9_PAREQ</name>
<evidence type="ECO:0000313" key="2">
    <source>
        <dbReference type="WBParaSite" id="PEQ_0001145601-mRNA-1"/>
    </source>
</evidence>
<proteinExistence type="predicted"/>
<dbReference type="AlphaFoldDB" id="A0A914SBG9"/>
<sequence>MRERVRCLHESGLLPMSQMKMQSKTLEKLVAKLISIYGLRGDEAAPNLARCRQEGSLRYVVSKHFIEGTMSEESYTDYVSVS</sequence>
<evidence type="ECO:0000313" key="1">
    <source>
        <dbReference type="Proteomes" id="UP000887564"/>
    </source>
</evidence>
<dbReference type="WBParaSite" id="PEQ_0001145601-mRNA-1">
    <property type="protein sequence ID" value="PEQ_0001145601-mRNA-1"/>
    <property type="gene ID" value="PEQ_0001145601"/>
</dbReference>
<reference evidence="2" key="1">
    <citation type="submission" date="2022-11" db="UniProtKB">
        <authorList>
            <consortium name="WormBaseParasite"/>
        </authorList>
    </citation>
    <scope>IDENTIFICATION</scope>
</reference>
<organism evidence="1 2">
    <name type="scientific">Parascaris equorum</name>
    <name type="common">Equine roundworm</name>
    <dbReference type="NCBI Taxonomy" id="6256"/>
    <lineage>
        <taxon>Eukaryota</taxon>
        <taxon>Metazoa</taxon>
        <taxon>Ecdysozoa</taxon>
        <taxon>Nematoda</taxon>
        <taxon>Chromadorea</taxon>
        <taxon>Rhabditida</taxon>
        <taxon>Spirurina</taxon>
        <taxon>Ascaridomorpha</taxon>
        <taxon>Ascaridoidea</taxon>
        <taxon>Ascarididae</taxon>
        <taxon>Parascaris</taxon>
    </lineage>
</organism>
<accession>A0A914SBG9</accession>
<keyword evidence="1" id="KW-1185">Reference proteome</keyword>
<dbReference type="Proteomes" id="UP000887564">
    <property type="component" value="Unplaced"/>
</dbReference>